<keyword evidence="2 4" id="KW-0548">Nucleotidyltransferase</keyword>
<evidence type="ECO:0000313" key="5">
    <source>
        <dbReference type="Proteomes" id="UP000619761"/>
    </source>
</evidence>
<evidence type="ECO:0000256" key="2">
    <source>
        <dbReference type="ARBA" id="ARBA00022695"/>
    </source>
</evidence>
<evidence type="ECO:0000256" key="1">
    <source>
        <dbReference type="ARBA" id="ARBA00022679"/>
    </source>
</evidence>
<dbReference type="PANTHER" id="PTHR43584">
    <property type="entry name" value="NUCLEOTIDYL TRANSFERASE"/>
    <property type="match status" value="1"/>
</dbReference>
<dbReference type="SUPFAM" id="SSF53448">
    <property type="entry name" value="Nucleotide-diphospho-sugar transferases"/>
    <property type="match status" value="1"/>
</dbReference>
<dbReference type="Proteomes" id="UP000619761">
    <property type="component" value="Unassembled WGS sequence"/>
</dbReference>
<dbReference type="Gene3D" id="3.90.550.10">
    <property type="entry name" value="Spore Coat Polysaccharide Biosynthesis Protein SpsA, Chain A"/>
    <property type="match status" value="1"/>
</dbReference>
<evidence type="ECO:0000259" key="3">
    <source>
        <dbReference type="Pfam" id="PF00483"/>
    </source>
</evidence>
<protein>
    <submittedName>
        <fullName evidence="4">Mannose-1-phosphate guanylyltransferase</fullName>
    </submittedName>
</protein>
<dbReference type="InterPro" id="IPR005835">
    <property type="entry name" value="NTP_transferase_dom"/>
</dbReference>
<organism evidence="4 5">
    <name type="scientific">Cellvibrio zantedeschiae</name>
    <dbReference type="NCBI Taxonomy" id="1237077"/>
    <lineage>
        <taxon>Bacteria</taxon>
        <taxon>Pseudomonadati</taxon>
        <taxon>Pseudomonadota</taxon>
        <taxon>Gammaproteobacteria</taxon>
        <taxon>Cellvibrionales</taxon>
        <taxon>Cellvibrionaceae</taxon>
        <taxon>Cellvibrio</taxon>
    </lineage>
</organism>
<dbReference type="InterPro" id="IPR050065">
    <property type="entry name" value="GlmU-like"/>
</dbReference>
<dbReference type="InterPro" id="IPR054790">
    <property type="entry name" value="MurU"/>
</dbReference>
<comment type="caution">
    <text evidence="4">The sequence shown here is derived from an EMBL/GenBank/DDBJ whole genome shotgun (WGS) entry which is preliminary data.</text>
</comment>
<feature type="domain" description="Nucleotidyl transferase" evidence="3">
    <location>
        <begin position="4"/>
        <end position="220"/>
    </location>
</feature>
<dbReference type="NCBIfam" id="NF045761">
    <property type="entry name" value="NAMPUrTaseMurU"/>
    <property type="match status" value="1"/>
</dbReference>
<sequence length="230" mass="25072">MTPKAMILAAGLGQRMRPLTDNLPKPMLAAGGKPLLQYHLEALANAGVNEVIINLAYLGEKIRAFVGSGESFGLSVKYSEEPEPLETAGALLNALHLLGDEPFLLINGDVWTDYPLGTLATRDLDADTLAHLVLVPNPEFHPAGDFSPNPSGRLEDNPQLEKYTFAGISLIHPRLIRDYPNKRVKFPLGEVLRAGIAQSQISAEIYRGKWSDVGTPERLALLDSELKNNN</sequence>
<name>A0ABQ3BA98_9GAMM</name>
<dbReference type="GO" id="GO:0016779">
    <property type="term" value="F:nucleotidyltransferase activity"/>
    <property type="evidence" value="ECO:0007669"/>
    <property type="project" value="UniProtKB-KW"/>
</dbReference>
<accession>A0ABQ3BA98</accession>
<keyword evidence="1" id="KW-0808">Transferase</keyword>
<dbReference type="EMBL" id="BMYZ01000002">
    <property type="protein sequence ID" value="GGY80730.1"/>
    <property type="molecule type" value="Genomic_DNA"/>
</dbReference>
<evidence type="ECO:0000313" key="4">
    <source>
        <dbReference type="EMBL" id="GGY80730.1"/>
    </source>
</evidence>
<dbReference type="Pfam" id="PF00483">
    <property type="entry name" value="NTP_transferase"/>
    <property type="match status" value="1"/>
</dbReference>
<keyword evidence="5" id="KW-1185">Reference proteome</keyword>
<dbReference type="RefSeq" id="WP_229837933.1">
    <property type="nucleotide sequence ID" value="NZ_BMYZ01000002.1"/>
</dbReference>
<dbReference type="PANTHER" id="PTHR43584:SF8">
    <property type="entry name" value="N-ACETYLMURAMATE ALPHA-1-PHOSPHATE URIDYLYLTRANSFERASE"/>
    <property type="match status" value="1"/>
</dbReference>
<reference evidence="5" key="1">
    <citation type="journal article" date="2019" name="Int. J. Syst. Evol. Microbiol.">
        <title>The Global Catalogue of Microorganisms (GCM) 10K type strain sequencing project: providing services to taxonomists for standard genome sequencing and annotation.</title>
        <authorList>
            <consortium name="The Broad Institute Genomics Platform"/>
            <consortium name="The Broad Institute Genome Sequencing Center for Infectious Disease"/>
            <person name="Wu L."/>
            <person name="Ma J."/>
        </authorList>
    </citation>
    <scope>NUCLEOTIDE SEQUENCE [LARGE SCALE GENOMIC DNA]</scope>
    <source>
        <strain evidence="5">KCTC 32239</strain>
    </source>
</reference>
<dbReference type="CDD" id="cd06422">
    <property type="entry name" value="NTP_transferase_like_1"/>
    <property type="match status" value="1"/>
</dbReference>
<dbReference type="InterPro" id="IPR029044">
    <property type="entry name" value="Nucleotide-diphossugar_trans"/>
</dbReference>
<proteinExistence type="predicted"/>
<gene>
    <name evidence="4" type="ORF">GCM10011613_27230</name>
</gene>